<gene>
    <name evidence="1" type="ORF">SCALIN_C05_0045</name>
</gene>
<dbReference type="Gene3D" id="3.30.160.250">
    <property type="match status" value="1"/>
</dbReference>
<evidence type="ECO:0008006" key="3">
    <source>
        <dbReference type="Google" id="ProtNLM"/>
    </source>
</evidence>
<proteinExistence type="predicted"/>
<sequence length="88" mass="10250">MISIDYDVIVFEENETYIAYCPELDVSSCGHSIEHSKEMLRTAIRLFIEETEKMGTLKDILEESRFKKDVNGRWLPPRLVATELVRLS</sequence>
<organism evidence="1 2">
    <name type="scientific">Candidatus Scalindua japonica</name>
    <dbReference type="NCBI Taxonomy" id="1284222"/>
    <lineage>
        <taxon>Bacteria</taxon>
        <taxon>Pseudomonadati</taxon>
        <taxon>Planctomycetota</taxon>
        <taxon>Candidatus Brocadiia</taxon>
        <taxon>Candidatus Brocadiales</taxon>
        <taxon>Candidatus Scalinduaceae</taxon>
        <taxon>Candidatus Scalindua</taxon>
    </lineage>
</organism>
<protein>
    <recommendedName>
        <fullName evidence="3">HicB-like antitoxin of toxin-antitoxin system domain-containing protein</fullName>
    </recommendedName>
</protein>
<evidence type="ECO:0000313" key="2">
    <source>
        <dbReference type="Proteomes" id="UP000218542"/>
    </source>
</evidence>
<evidence type="ECO:0000313" key="1">
    <source>
        <dbReference type="EMBL" id="GAX59960.1"/>
    </source>
</evidence>
<dbReference type="EMBL" id="BAOS01000005">
    <property type="protein sequence ID" value="GAX59960.1"/>
    <property type="molecule type" value="Genomic_DNA"/>
</dbReference>
<reference evidence="2" key="1">
    <citation type="journal article" date="2017" name="Environ. Microbiol. Rep.">
        <title>Genetic Diversity of Marine Anaerobic Ammonium-Oxidizing Bacteria as Revealed by Genomic and Proteomic Analyses of 'Candidatus Scalindua japonica'.</title>
        <authorList>
            <person name="Oshiki M."/>
            <person name="Mizuto K."/>
            <person name="Kimura Z."/>
            <person name="Kindaichi T."/>
            <person name="Satoh H."/>
            <person name="Okabe S."/>
        </authorList>
    </citation>
    <scope>NUCLEOTIDE SEQUENCE [LARGE SCALE GENOMIC DNA]</scope>
    <source>
        <strain evidence="2">husup-a2</strain>
    </source>
</reference>
<dbReference type="AlphaFoldDB" id="A0A286TVL7"/>
<keyword evidence="2" id="KW-1185">Reference proteome</keyword>
<dbReference type="InterPro" id="IPR035069">
    <property type="entry name" value="TTHA1013/TTHA0281-like"/>
</dbReference>
<dbReference type="SUPFAM" id="SSF143100">
    <property type="entry name" value="TTHA1013/TTHA0281-like"/>
    <property type="match status" value="1"/>
</dbReference>
<accession>A0A286TVL7</accession>
<dbReference type="OrthoDB" id="573854at2"/>
<dbReference type="Proteomes" id="UP000218542">
    <property type="component" value="Unassembled WGS sequence"/>
</dbReference>
<comment type="caution">
    <text evidence="1">The sequence shown here is derived from an EMBL/GenBank/DDBJ whole genome shotgun (WGS) entry which is preliminary data.</text>
</comment>
<name>A0A286TVL7_9BACT</name>
<dbReference type="RefSeq" id="WP_096893112.1">
    <property type="nucleotide sequence ID" value="NZ_BAOS01000005.1"/>
</dbReference>